<organism evidence="6 7">
    <name type="scientific">Nocardioides agariphilus</name>
    <dbReference type="NCBI Taxonomy" id="433664"/>
    <lineage>
        <taxon>Bacteria</taxon>
        <taxon>Bacillati</taxon>
        <taxon>Actinomycetota</taxon>
        <taxon>Actinomycetes</taxon>
        <taxon>Propionibacteriales</taxon>
        <taxon>Nocardioidaceae</taxon>
        <taxon>Nocardioides</taxon>
    </lineage>
</organism>
<evidence type="ECO:0000256" key="1">
    <source>
        <dbReference type="ARBA" id="ARBA00009986"/>
    </source>
</evidence>
<dbReference type="SUPFAM" id="SSF53720">
    <property type="entry name" value="ALDH-like"/>
    <property type="match status" value="1"/>
</dbReference>
<dbReference type="InterPro" id="IPR016161">
    <property type="entry name" value="Ald_DH/histidinol_DH"/>
</dbReference>
<comment type="similarity">
    <text evidence="1 4">Belongs to the aldehyde dehydrogenase family.</text>
</comment>
<dbReference type="Gene3D" id="3.40.309.10">
    <property type="entry name" value="Aldehyde Dehydrogenase, Chain A, domain 2"/>
    <property type="match status" value="1"/>
</dbReference>
<evidence type="ECO:0000256" key="2">
    <source>
        <dbReference type="ARBA" id="ARBA00023002"/>
    </source>
</evidence>
<dbReference type="Proteomes" id="UP000660668">
    <property type="component" value="Unassembled WGS sequence"/>
</dbReference>
<feature type="active site" evidence="3">
    <location>
        <position position="260"/>
    </location>
</feature>
<feature type="domain" description="Aldehyde dehydrogenase" evidence="5">
    <location>
        <begin position="23"/>
        <end position="487"/>
    </location>
</feature>
<dbReference type="FunFam" id="3.40.605.10:FF:000007">
    <property type="entry name" value="NAD/NADP-dependent betaine aldehyde dehydrogenase"/>
    <property type="match status" value="1"/>
</dbReference>
<dbReference type="InterPro" id="IPR016162">
    <property type="entry name" value="Ald_DH_N"/>
</dbReference>
<dbReference type="Pfam" id="PF00171">
    <property type="entry name" value="Aldedh"/>
    <property type="match status" value="1"/>
</dbReference>
<evidence type="ECO:0000256" key="3">
    <source>
        <dbReference type="PROSITE-ProRule" id="PRU10007"/>
    </source>
</evidence>
<dbReference type="CDD" id="cd07093">
    <property type="entry name" value="ALDH_F8_HMSADH"/>
    <property type="match status" value="1"/>
</dbReference>
<accession>A0A930VPV6</accession>
<keyword evidence="7" id="KW-1185">Reference proteome</keyword>
<dbReference type="PANTHER" id="PTHR11699">
    <property type="entry name" value="ALDEHYDE DEHYDROGENASE-RELATED"/>
    <property type="match status" value="1"/>
</dbReference>
<protein>
    <submittedName>
        <fullName evidence="6">Aldehyde dehydrogenase</fullName>
    </submittedName>
</protein>
<dbReference type="PROSITE" id="PS00070">
    <property type="entry name" value="ALDEHYDE_DEHYDR_CYS"/>
    <property type="match status" value="1"/>
</dbReference>
<dbReference type="AlphaFoldDB" id="A0A930VPV6"/>
<dbReference type="EMBL" id="JADKPO010000009">
    <property type="protein sequence ID" value="MBF4767785.1"/>
    <property type="molecule type" value="Genomic_DNA"/>
</dbReference>
<dbReference type="PROSITE" id="PS00687">
    <property type="entry name" value="ALDEHYDE_DEHYDR_GLU"/>
    <property type="match status" value="1"/>
</dbReference>
<dbReference type="InterPro" id="IPR016160">
    <property type="entry name" value="Ald_DH_CS_CYS"/>
</dbReference>
<dbReference type="InterPro" id="IPR016163">
    <property type="entry name" value="Ald_DH_C"/>
</dbReference>
<dbReference type="Gene3D" id="3.40.605.10">
    <property type="entry name" value="Aldehyde Dehydrogenase, Chain A, domain 1"/>
    <property type="match status" value="1"/>
</dbReference>
<proteinExistence type="inferred from homology"/>
<keyword evidence="2 4" id="KW-0560">Oxidoreductase</keyword>
<evidence type="ECO:0000256" key="4">
    <source>
        <dbReference type="RuleBase" id="RU003345"/>
    </source>
</evidence>
<evidence type="ECO:0000259" key="5">
    <source>
        <dbReference type="Pfam" id="PF00171"/>
    </source>
</evidence>
<sequence>MVTDAHKVAQPLEVRHFIGGEFVDSLDGKTFDSLTPIDNSVVAHVAEGSAADADRAVAAAKGAFDRWSTMSPAARKKILHAVADGLEARLEEIAAWETRDMGKPLADSRTKDVPRAAYNFRFFADYADLAGLHAYDKPWEGSFGYELREPIGVAAAISPWNFPLMLLTWKVAPALAFGCTVVAKPAEQSPVTASLLAEVCRDAGMPDGVFNVVQGFGPDAAGEALTRNPDVAAVTFTGESATGKAIMGAAAGTLKKLSFELGGKSPAVVCADADLDAAVDGALLGVFLNQGEVCLAGTRIIVQRPVYDEFCARMVDRLAQWKVGNPFDDGVRVGPLVSQEHLDKVLGYIELAEEEGAKRLIGGSRLTDGDLALGNYLEPTIFADTHNGMRVCREEIFGPVATVMPFDEIDDAITMANDSPYGLAGMVWTQNLNTAHRLARSIKTGNVWVNCFFVRDLRLPFGGYKESGVGREGGEYSYEFFTESKAVVMKLS</sequence>
<gene>
    <name evidence="6" type="ORF">ISU10_08400</name>
</gene>
<evidence type="ECO:0000313" key="6">
    <source>
        <dbReference type="EMBL" id="MBF4767785.1"/>
    </source>
</evidence>
<dbReference type="InterPro" id="IPR029510">
    <property type="entry name" value="Ald_DH_CS_GLU"/>
</dbReference>
<dbReference type="GO" id="GO:0016620">
    <property type="term" value="F:oxidoreductase activity, acting on the aldehyde or oxo group of donors, NAD or NADP as acceptor"/>
    <property type="evidence" value="ECO:0007669"/>
    <property type="project" value="InterPro"/>
</dbReference>
<dbReference type="FunFam" id="3.40.309.10:FF:000012">
    <property type="entry name" value="Betaine aldehyde dehydrogenase"/>
    <property type="match status" value="1"/>
</dbReference>
<reference evidence="6" key="1">
    <citation type="submission" date="2020-11" db="EMBL/GenBank/DDBJ databases">
        <title>Nocardioides cynanchi sp. nov., isolated from soil of rhizosphere of Cynanchum wilfordii.</title>
        <authorList>
            <person name="Lee J.-S."/>
            <person name="Suh M.K."/>
            <person name="Kim J.-S."/>
        </authorList>
    </citation>
    <scope>NUCLEOTIDE SEQUENCE</scope>
    <source>
        <strain evidence="6">KCTC 19276</strain>
    </source>
</reference>
<name>A0A930VPV6_9ACTN</name>
<dbReference type="InterPro" id="IPR015590">
    <property type="entry name" value="Aldehyde_DH_dom"/>
</dbReference>
<evidence type="ECO:0000313" key="7">
    <source>
        <dbReference type="Proteomes" id="UP000660668"/>
    </source>
</evidence>
<comment type="caution">
    <text evidence="6">The sequence shown here is derived from an EMBL/GenBank/DDBJ whole genome shotgun (WGS) entry which is preliminary data.</text>
</comment>